<proteinExistence type="predicted"/>
<dbReference type="Proteomes" id="UP001243713">
    <property type="component" value="Chromosome"/>
</dbReference>
<sequence>MSIRERLKLLGLQLPDAPAPKGDYVPVVIHSGVAYVSGQVCRLADSVIKGPARADMPAETLILAARTCVLRALSALEQAIGDLECVERILFVRGFVYAEDGYQEYSKILDEASRLLIELFGERGQHARSALGVAGLPGSGLLELELVAAVR</sequence>
<feature type="domain" description="Endoribonuclease L-PSP/chorismate mutase-like" evidence="1">
    <location>
        <begin position="6"/>
        <end position="137"/>
    </location>
</feature>
<evidence type="ECO:0000313" key="3">
    <source>
        <dbReference type="Proteomes" id="UP001243713"/>
    </source>
</evidence>
<organism evidence="2 3">
    <name type="scientific">Pseudomonas migulae</name>
    <dbReference type="NCBI Taxonomy" id="78543"/>
    <lineage>
        <taxon>Bacteria</taxon>
        <taxon>Pseudomonadati</taxon>
        <taxon>Pseudomonadota</taxon>
        <taxon>Gammaproteobacteria</taxon>
        <taxon>Pseudomonadales</taxon>
        <taxon>Pseudomonadaceae</taxon>
        <taxon>Pseudomonas</taxon>
    </lineage>
</organism>
<dbReference type="Gene3D" id="3.30.1330.40">
    <property type="entry name" value="RutC-like"/>
    <property type="match status" value="1"/>
</dbReference>
<dbReference type="SUPFAM" id="SSF55298">
    <property type="entry name" value="YjgF-like"/>
    <property type="match status" value="1"/>
</dbReference>
<name>A0ABY8N120_9PSED</name>
<reference evidence="2 3" key="1">
    <citation type="submission" date="2022-03" db="EMBL/GenBank/DDBJ databases">
        <title>Plant growth promoting endophytes with ACC deaminase activity.</title>
        <authorList>
            <person name="Charles T."/>
            <person name="Van Dyk A."/>
            <person name="Cheng J."/>
            <person name="Heil J."/>
        </authorList>
    </citation>
    <scope>NUCLEOTIDE SEQUENCE [LARGE SCALE GENOMIC DNA]</scope>
    <source>
        <strain evidence="2 3">8R6</strain>
    </source>
</reference>
<dbReference type="Pfam" id="PF14588">
    <property type="entry name" value="YjgF_endoribonc"/>
    <property type="match status" value="1"/>
</dbReference>
<keyword evidence="3" id="KW-1185">Reference proteome</keyword>
<dbReference type="RefSeq" id="WP_223451445.1">
    <property type="nucleotide sequence ID" value="NZ_CP093428.1"/>
</dbReference>
<dbReference type="EMBL" id="CP093428">
    <property type="protein sequence ID" value="WGK93362.1"/>
    <property type="molecule type" value="Genomic_DNA"/>
</dbReference>
<dbReference type="InterPro" id="IPR013813">
    <property type="entry name" value="Endoribo_LPSP/chorism_mut-like"/>
</dbReference>
<dbReference type="PANTHER" id="PTHR43760:SF1">
    <property type="entry name" value="ENDORIBONUCLEASE L-PSP_CHORISMATE MUTASE-LIKE DOMAIN-CONTAINING PROTEIN"/>
    <property type="match status" value="1"/>
</dbReference>
<evidence type="ECO:0000313" key="2">
    <source>
        <dbReference type="EMBL" id="WGK93362.1"/>
    </source>
</evidence>
<dbReference type="PANTHER" id="PTHR43760">
    <property type="entry name" value="ENDORIBONUCLEASE-RELATED"/>
    <property type="match status" value="1"/>
</dbReference>
<gene>
    <name evidence="2" type="ORF">MOQ58_14575</name>
</gene>
<dbReference type="InterPro" id="IPR035959">
    <property type="entry name" value="RutC-like_sf"/>
</dbReference>
<accession>A0ABY8N120</accession>
<protein>
    <submittedName>
        <fullName evidence="2">RidA family protein</fullName>
    </submittedName>
</protein>
<dbReference type="CDD" id="cd02199">
    <property type="entry name" value="YjgF_YER057c_UK114_like_1"/>
    <property type="match status" value="1"/>
</dbReference>
<evidence type="ECO:0000259" key="1">
    <source>
        <dbReference type="Pfam" id="PF14588"/>
    </source>
</evidence>